<dbReference type="Proteomes" id="UP000051096">
    <property type="component" value="Unassembled WGS sequence"/>
</dbReference>
<dbReference type="PANTHER" id="PTHR14226">
    <property type="entry name" value="NEUROPATHY TARGET ESTERASE/SWISS CHEESE D.MELANOGASTER"/>
    <property type="match status" value="1"/>
</dbReference>
<keyword evidence="2 4" id="KW-0442">Lipid degradation</keyword>
<evidence type="ECO:0000259" key="5">
    <source>
        <dbReference type="PROSITE" id="PS51635"/>
    </source>
</evidence>
<dbReference type="PROSITE" id="PS51635">
    <property type="entry name" value="PNPLA"/>
    <property type="match status" value="1"/>
</dbReference>
<accession>A0A0S8GBD1</accession>
<dbReference type="PANTHER" id="PTHR14226:SF76">
    <property type="entry name" value="NTE FAMILY PROTEIN RSSA"/>
    <property type="match status" value="1"/>
</dbReference>
<evidence type="ECO:0000313" key="6">
    <source>
        <dbReference type="EMBL" id="KPK68954.1"/>
    </source>
</evidence>
<dbReference type="Gene3D" id="3.40.1090.10">
    <property type="entry name" value="Cytosolic phospholipase A2 catalytic domain"/>
    <property type="match status" value="2"/>
</dbReference>
<keyword evidence="1 4" id="KW-0378">Hydrolase</keyword>
<feature type="short sequence motif" description="DGA/G" evidence="4">
    <location>
        <begin position="180"/>
        <end position="182"/>
    </location>
</feature>
<dbReference type="InterPro" id="IPR016035">
    <property type="entry name" value="Acyl_Trfase/lysoPLipase"/>
</dbReference>
<keyword evidence="3 4" id="KW-0443">Lipid metabolism</keyword>
<dbReference type="GO" id="GO:0016787">
    <property type="term" value="F:hydrolase activity"/>
    <property type="evidence" value="ECO:0007669"/>
    <property type="project" value="UniProtKB-UniRule"/>
</dbReference>
<name>A0A0S8GBD1_UNCW3</name>
<evidence type="ECO:0000256" key="1">
    <source>
        <dbReference type="ARBA" id="ARBA00022801"/>
    </source>
</evidence>
<feature type="short sequence motif" description="GXGXXG" evidence="4">
    <location>
        <begin position="10"/>
        <end position="15"/>
    </location>
</feature>
<evidence type="ECO:0000313" key="7">
    <source>
        <dbReference type="Proteomes" id="UP000051096"/>
    </source>
</evidence>
<organism evidence="6 7">
    <name type="scientific">candidate division WOR_3 bacterium SM23_60</name>
    <dbReference type="NCBI Taxonomy" id="1703780"/>
    <lineage>
        <taxon>Bacteria</taxon>
        <taxon>Bacteria division WOR-3</taxon>
    </lineage>
</organism>
<protein>
    <recommendedName>
        <fullName evidence="5">PNPLA domain-containing protein</fullName>
    </recommendedName>
</protein>
<gene>
    <name evidence="6" type="ORF">AMJ87_11165</name>
</gene>
<dbReference type="Pfam" id="PF01734">
    <property type="entry name" value="Patatin"/>
    <property type="match status" value="1"/>
</dbReference>
<dbReference type="CDD" id="cd07205">
    <property type="entry name" value="Pat_PNPLA6_PNPLA7_NTE1_like"/>
    <property type="match status" value="1"/>
</dbReference>
<dbReference type="AlphaFoldDB" id="A0A0S8GBD1"/>
<dbReference type="EMBL" id="LJUO01000145">
    <property type="protein sequence ID" value="KPK68954.1"/>
    <property type="molecule type" value="Genomic_DNA"/>
</dbReference>
<sequence>MTKIGIALGGGGAKGLAHIGVLEVLEENGIRPHIVAGTSIGSIIGAIYCLHGSARAMRERAREMIHSKEFKDLDLDKFYTDSNETFERFRREVFEKFYLGSLLFKKSHSKIEATRKLYNDVFGEATFADCKIPFTCNALDIQSGDEVIFTSGALADAVWASCAIPGIFPPFTAGEQVLVDGGVIDNIPVDIVEQQGAGIVIAVYLGHRPHYKGIPDTGFRINMRAQSFVRYFFDQKILARADCVIAPAARDFHWADFSSLDELVEVGRRATTENLEKIKTITSLWFRARKFMSKRI</sequence>
<dbReference type="GO" id="GO:0016042">
    <property type="term" value="P:lipid catabolic process"/>
    <property type="evidence" value="ECO:0007669"/>
    <property type="project" value="UniProtKB-UniRule"/>
</dbReference>
<proteinExistence type="predicted"/>
<feature type="active site" description="Nucleophile" evidence="4">
    <location>
        <position position="39"/>
    </location>
</feature>
<dbReference type="PATRIC" id="fig|1703780.3.peg.1663"/>
<feature type="domain" description="PNPLA" evidence="5">
    <location>
        <begin position="6"/>
        <end position="193"/>
    </location>
</feature>
<dbReference type="InterPro" id="IPR050301">
    <property type="entry name" value="NTE"/>
</dbReference>
<comment type="caution">
    <text evidence="6">The sequence shown here is derived from an EMBL/GenBank/DDBJ whole genome shotgun (WGS) entry which is preliminary data.</text>
</comment>
<dbReference type="SUPFAM" id="SSF52151">
    <property type="entry name" value="FabD/lysophospholipase-like"/>
    <property type="match status" value="1"/>
</dbReference>
<dbReference type="InterPro" id="IPR002641">
    <property type="entry name" value="PNPLA_dom"/>
</dbReference>
<evidence type="ECO:0000256" key="3">
    <source>
        <dbReference type="ARBA" id="ARBA00023098"/>
    </source>
</evidence>
<feature type="active site" description="Proton acceptor" evidence="4">
    <location>
        <position position="180"/>
    </location>
</feature>
<evidence type="ECO:0000256" key="4">
    <source>
        <dbReference type="PROSITE-ProRule" id="PRU01161"/>
    </source>
</evidence>
<reference evidence="6 7" key="1">
    <citation type="journal article" date="2015" name="Microbiome">
        <title>Genomic resolution of linkages in carbon, nitrogen, and sulfur cycling among widespread estuary sediment bacteria.</title>
        <authorList>
            <person name="Baker B.J."/>
            <person name="Lazar C.S."/>
            <person name="Teske A.P."/>
            <person name="Dick G.J."/>
        </authorList>
    </citation>
    <scope>NUCLEOTIDE SEQUENCE [LARGE SCALE GENOMIC DNA]</scope>
    <source>
        <strain evidence="6">SM23_60</strain>
    </source>
</reference>
<evidence type="ECO:0000256" key="2">
    <source>
        <dbReference type="ARBA" id="ARBA00022963"/>
    </source>
</evidence>
<feature type="short sequence motif" description="GXSXG" evidence="4">
    <location>
        <begin position="37"/>
        <end position="41"/>
    </location>
</feature>